<gene>
    <name evidence="8" type="ORF">TGEB3V08_LOCUS6386</name>
</gene>
<evidence type="ECO:0000256" key="4">
    <source>
        <dbReference type="ARBA" id="ARBA00035299"/>
    </source>
</evidence>
<dbReference type="EMBL" id="OE841597">
    <property type="protein sequence ID" value="CAD7596408.1"/>
    <property type="molecule type" value="Genomic_DNA"/>
</dbReference>
<feature type="compositionally biased region" description="Basic and acidic residues" evidence="6">
    <location>
        <begin position="135"/>
        <end position="144"/>
    </location>
</feature>
<feature type="region of interest" description="Disordered" evidence="6">
    <location>
        <begin position="123"/>
        <end position="147"/>
    </location>
</feature>
<dbReference type="GO" id="GO:0005762">
    <property type="term" value="C:mitochondrial large ribosomal subunit"/>
    <property type="evidence" value="ECO:0007669"/>
    <property type="project" value="TreeGrafter"/>
</dbReference>
<name>A0A7R9PM72_TIMGE</name>
<dbReference type="SUPFAM" id="SSF52080">
    <property type="entry name" value="Ribosomal proteins L15p and L18e"/>
    <property type="match status" value="1"/>
</dbReference>
<evidence type="ECO:0000256" key="2">
    <source>
        <dbReference type="ARBA" id="ARBA00022980"/>
    </source>
</evidence>
<organism evidence="8">
    <name type="scientific">Timema genevievae</name>
    <name type="common">Walking stick</name>
    <dbReference type="NCBI Taxonomy" id="629358"/>
    <lineage>
        <taxon>Eukaryota</taxon>
        <taxon>Metazoa</taxon>
        <taxon>Ecdysozoa</taxon>
        <taxon>Arthropoda</taxon>
        <taxon>Hexapoda</taxon>
        <taxon>Insecta</taxon>
        <taxon>Pterygota</taxon>
        <taxon>Neoptera</taxon>
        <taxon>Polyneoptera</taxon>
        <taxon>Phasmatodea</taxon>
        <taxon>Timematodea</taxon>
        <taxon>Timematoidea</taxon>
        <taxon>Timematidae</taxon>
        <taxon>Timema</taxon>
    </lineage>
</organism>
<keyword evidence="2" id="KW-0689">Ribosomal protein</keyword>
<evidence type="ECO:0000256" key="6">
    <source>
        <dbReference type="SAM" id="MobiDB-lite"/>
    </source>
</evidence>
<dbReference type="GO" id="GO:0003735">
    <property type="term" value="F:structural constituent of ribosome"/>
    <property type="evidence" value="ECO:0007669"/>
    <property type="project" value="InterPro"/>
</dbReference>
<feature type="domain" description="Large ribosomal subunit protein uL15/eL18" evidence="7">
    <location>
        <begin position="347"/>
        <end position="421"/>
    </location>
</feature>
<feature type="compositionally biased region" description="Polar residues" evidence="6">
    <location>
        <begin position="123"/>
        <end position="133"/>
    </location>
</feature>
<proteinExistence type="inferred from homology"/>
<feature type="compositionally biased region" description="Basic residues" evidence="6">
    <location>
        <begin position="285"/>
        <end position="294"/>
    </location>
</feature>
<evidence type="ECO:0000313" key="8">
    <source>
        <dbReference type="EMBL" id="CAD7596408.1"/>
    </source>
</evidence>
<dbReference type="InterPro" id="IPR021131">
    <property type="entry name" value="Ribosomal_uL15/eL18"/>
</dbReference>
<sequence>MPSPKRVLRESQETLHQVLCLQNVLKPHANELQTGQVFDHSIVLADDDHNSYPGTCTIARAYRVGNTGHRSTSCQFMPVASKDVRVRSCLNASANISPNIQCRTAAESHKCFKGLLDRRIGNSGSNDISTNSEKAGMEDADSRPQDNQTLTVRFDMEYVVINGKKRINRPERSRLWPFSSNRKERNRRTVRFLDLAKIERKHRELKRETVNNSSVEITIKTGINKTFSCPLLGVESYQEEPSRRDVACQTGERVILVAKRRLVKKLKDDTNIRVCLANIADNPGSRKKPKRGRAQHGGDKHGAGNKGSGQRQNFMRLGYETGNTPFYLRFSREPYYKGHHLRRQYPPLSLLKLQKMIDTDRLDSSRPIDLSVICNTGLYSIRPGSHHFGGADEFKAKVNIEVQWASEPVIAAIERNGGVITTCYYDPHSLWAIINPEKFFTKGEAIPRRMLPPPDAVEFYSSAANRGYIADPALISEERLVLAQKYGYKLPKIEDDPDYEMLMMRKDLRQIFLGLEPGWVVNLKDRSILKPIDPKLIEFYKS</sequence>
<accession>A0A7R9PM72</accession>
<feature type="region of interest" description="Disordered" evidence="6">
    <location>
        <begin position="280"/>
        <end position="311"/>
    </location>
</feature>
<dbReference type="GO" id="GO:0006412">
    <property type="term" value="P:translation"/>
    <property type="evidence" value="ECO:0007669"/>
    <property type="project" value="InterPro"/>
</dbReference>
<dbReference type="PANTHER" id="PTHR12934">
    <property type="entry name" value="50S RIBOSOMAL PROTEIN L15"/>
    <property type="match status" value="1"/>
</dbReference>
<dbReference type="Pfam" id="PF00828">
    <property type="entry name" value="Ribosomal_L27A"/>
    <property type="match status" value="1"/>
</dbReference>
<protein>
    <recommendedName>
        <fullName evidence="4">Large ribosomal subunit protein uL15m</fullName>
    </recommendedName>
    <alternativeName>
        <fullName evidence="5">39S ribosomal protein L15, mitochondrial</fullName>
    </alternativeName>
</protein>
<dbReference type="PANTHER" id="PTHR12934:SF11">
    <property type="entry name" value="LARGE RIBOSOMAL SUBUNIT PROTEIN UL15M"/>
    <property type="match status" value="1"/>
</dbReference>
<dbReference type="InterPro" id="IPR036227">
    <property type="entry name" value="Ribosomal_uL15/eL18_sf"/>
</dbReference>
<evidence type="ECO:0000256" key="1">
    <source>
        <dbReference type="ARBA" id="ARBA00007320"/>
    </source>
</evidence>
<evidence type="ECO:0000256" key="5">
    <source>
        <dbReference type="ARBA" id="ARBA00035423"/>
    </source>
</evidence>
<evidence type="ECO:0000256" key="3">
    <source>
        <dbReference type="ARBA" id="ARBA00023274"/>
    </source>
</evidence>
<comment type="similarity">
    <text evidence="1">Belongs to the universal ribosomal protein uL15 family.</text>
</comment>
<dbReference type="InterPro" id="IPR005749">
    <property type="entry name" value="Ribosomal_uL15_bac-type"/>
</dbReference>
<reference evidence="8" key="1">
    <citation type="submission" date="2020-11" db="EMBL/GenBank/DDBJ databases">
        <authorList>
            <person name="Tran Van P."/>
        </authorList>
    </citation>
    <scope>NUCLEOTIDE SEQUENCE</scope>
</reference>
<keyword evidence="3" id="KW-0687">Ribonucleoprotein</keyword>
<dbReference type="AlphaFoldDB" id="A0A7R9PM72"/>
<evidence type="ECO:0000259" key="7">
    <source>
        <dbReference type="Pfam" id="PF00828"/>
    </source>
</evidence>